<dbReference type="Proteomes" id="UP001356170">
    <property type="component" value="Unassembled WGS sequence"/>
</dbReference>
<feature type="transmembrane region" description="Helical" evidence="1">
    <location>
        <begin position="103"/>
        <end position="122"/>
    </location>
</feature>
<evidence type="ECO:0000256" key="1">
    <source>
        <dbReference type="SAM" id="Phobius"/>
    </source>
</evidence>
<feature type="transmembrane region" description="Helical" evidence="1">
    <location>
        <begin position="79"/>
        <end position="97"/>
    </location>
</feature>
<feature type="transmembrane region" description="Helical" evidence="1">
    <location>
        <begin position="50"/>
        <end position="67"/>
    </location>
</feature>
<evidence type="ECO:0000313" key="3">
    <source>
        <dbReference type="Proteomes" id="UP001356170"/>
    </source>
</evidence>
<dbReference type="Pfam" id="PF03203">
    <property type="entry name" value="MerC"/>
    <property type="match status" value="1"/>
</dbReference>
<sequence>MNFRYSNRWIDRLGATGSLTCALHCAALPIAIAMLPGLGVSLLASRTIEWIFAVVATLLAALSMWLSNRRHGHVRAKGLLIPGVALLWIGILVPFIHDHMLRHAVLMTGGGVLIALGHLMALRQNHGHIHDATCSH</sequence>
<gene>
    <name evidence="2" type="ORF">V3390_05705</name>
</gene>
<name>A0ABU7UZ87_9GAMM</name>
<keyword evidence="1" id="KW-0812">Transmembrane</keyword>
<evidence type="ECO:0000313" key="2">
    <source>
        <dbReference type="EMBL" id="MEF2155730.1"/>
    </source>
</evidence>
<keyword evidence="1" id="KW-0472">Membrane</keyword>
<keyword evidence="3" id="KW-1185">Reference proteome</keyword>
<proteinExistence type="predicted"/>
<comment type="caution">
    <text evidence="2">The sequence shown here is derived from an EMBL/GenBank/DDBJ whole genome shotgun (WGS) entry which is preliminary data.</text>
</comment>
<accession>A0ABU7UZ87</accession>
<feature type="transmembrane region" description="Helical" evidence="1">
    <location>
        <begin position="21"/>
        <end position="44"/>
    </location>
</feature>
<dbReference type="InterPro" id="IPR004891">
    <property type="entry name" value="Mercury-R_MerC"/>
</dbReference>
<organism evidence="2 3">
    <name type="scientific">Aquilutibacter rugosus</name>
    <dbReference type="NCBI Taxonomy" id="3115820"/>
    <lineage>
        <taxon>Bacteria</taxon>
        <taxon>Pseudomonadati</taxon>
        <taxon>Pseudomonadota</taxon>
        <taxon>Gammaproteobacteria</taxon>
        <taxon>Lysobacterales</taxon>
        <taxon>Lysobacteraceae</taxon>
        <taxon>Aquilutibacter</taxon>
    </lineage>
</organism>
<dbReference type="RefSeq" id="WP_331703730.1">
    <property type="nucleotide sequence ID" value="NZ_JAZHBO010000002.1"/>
</dbReference>
<protein>
    <submittedName>
        <fullName evidence="2">MerC domain-containing protein</fullName>
    </submittedName>
</protein>
<reference evidence="2 3" key="1">
    <citation type="submission" date="2024-01" db="EMBL/GenBank/DDBJ databases">
        <title>Novel species of the genus Luteimonas isolated from rivers.</title>
        <authorList>
            <person name="Lu H."/>
        </authorList>
    </citation>
    <scope>NUCLEOTIDE SEQUENCE [LARGE SCALE GENOMIC DNA]</scope>
    <source>
        <strain evidence="2 3">FXH3W</strain>
    </source>
</reference>
<dbReference type="EMBL" id="JAZHBO010000002">
    <property type="protein sequence ID" value="MEF2155730.1"/>
    <property type="molecule type" value="Genomic_DNA"/>
</dbReference>
<keyword evidence="1" id="KW-1133">Transmembrane helix</keyword>